<reference evidence="6" key="1">
    <citation type="submission" date="2020-10" db="EMBL/GenBank/DDBJ databases">
        <title>Genome Sequence of Monilinia vaccinii-corymbosi Sheds Light on Mummy Berry Disease Infection of Blueberry and Mating Type.</title>
        <authorList>
            <person name="Yow A.G."/>
            <person name="Zhang Y."/>
            <person name="Bansal K."/>
            <person name="Eacker S.M."/>
            <person name="Sullivan S."/>
            <person name="Liachko I."/>
            <person name="Cubeta M.A."/>
            <person name="Rollins J.A."/>
            <person name="Ashrafi H."/>
        </authorList>
    </citation>
    <scope>NUCLEOTIDE SEQUENCE</scope>
    <source>
        <strain evidence="6">RL-1</strain>
    </source>
</reference>
<keyword evidence="3 4" id="KW-0862">Zinc</keyword>
<name>A0A8A3PLK9_9HELO</name>
<gene>
    <name evidence="6" type="ORF">DSL72_007344</name>
</gene>
<dbReference type="SMART" id="SM00356">
    <property type="entry name" value="ZnF_C3H1"/>
    <property type="match status" value="1"/>
</dbReference>
<keyword evidence="7" id="KW-1185">Reference proteome</keyword>
<dbReference type="Pfam" id="PF00642">
    <property type="entry name" value="zf-CCCH"/>
    <property type="match status" value="1"/>
</dbReference>
<accession>A0A8A3PLK9</accession>
<dbReference type="PANTHER" id="PTHR35179:SF2">
    <property type="entry name" value="START DOMAIN-CONTAINING PROTEIN"/>
    <property type="match status" value="1"/>
</dbReference>
<dbReference type="Proteomes" id="UP000672032">
    <property type="component" value="Chromosome 6"/>
</dbReference>
<feature type="zinc finger region" description="C3H1-type" evidence="4">
    <location>
        <begin position="1"/>
        <end position="28"/>
    </location>
</feature>
<organism evidence="6 7">
    <name type="scientific">Monilinia vaccinii-corymbosi</name>
    <dbReference type="NCBI Taxonomy" id="61207"/>
    <lineage>
        <taxon>Eukaryota</taxon>
        <taxon>Fungi</taxon>
        <taxon>Dikarya</taxon>
        <taxon>Ascomycota</taxon>
        <taxon>Pezizomycotina</taxon>
        <taxon>Leotiomycetes</taxon>
        <taxon>Helotiales</taxon>
        <taxon>Sclerotiniaceae</taxon>
        <taxon>Monilinia</taxon>
    </lineage>
</organism>
<dbReference type="EMBL" id="CP063410">
    <property type="protein sequence ID" value="QSZ36218.1"/>
    <property type="molecule type" value="Genomic_DNA"/>
</dbReference>
<dbReference type="PANTHER" id="PTHR35179">
    <property type="entry name" value="PROTEIN CBG02620"/>
    <property type="match status" value="1"/>
</dbReference>
<dbReference type="Gene3D" id="4.10.1000.10">
    <property type="entry name" value="Zinc finger, CCCH-type"/>
    <property type="match status" value="1"/>
</dbReference>
<evidence type="ECO:0000256" key="4">
    <source>
        <dbReference type="PROSITE-ProRule" id="PRU00723"/>
    </source>
</evidence>
<feature type="domain" description="C3H1-type" evidence="5">
    <location>
        <begin position="1"/>
        <end position="28"/>
    </location>
</feature>
<evidence type="ECO:0000256" key="1">
    <source>
        <dbReference type="ARBA" id="ARBA00022723"/>
    </source>
</evidence>
<evidence type="ECO:0000256" key="2">
    <source>
        <dbReference type="ARBA" id="ARBA00022771"/>
    </source>
</evidence>
<dbReference type="InterPro" id="IPR036855">
    <property type="entry name" value="Znf_CCCH_sf"/>
</dbReference>
<evidence type="ECO:0000259" key="5">
    <source>
        <dbReference type="PROSITE" id="PS50103"/>
    </source>
</evidence>
<evidence type="ECO:0000313" key="7">
    <source>
        <dbReference type="Proteomes" id="UP000672032"/>
    </source>
</evidence>
<evidence type="ECO:0000256" key="3">
    <source>
        <dbReference type="ARBA" id="ARBA00022833"/>
    </source>
</evidence>
<keyword evidence="2 4" id="KW-0863">Zinc-finger</keyword>
<dbReference type="InterPro" id="IPR000571">
    <property type="entry name" value="Znf_CCCH"/>
</dbReference>
<evidence type="ECO:0000313" key="6">
    <source>
        <dbReference type="EMBL" id="QSZ36218.1"/>
    </source>
</evidence>
<sequence length="392" mass="43917">MRGVQVCHFWREGRCTRGVDCKFSHSDESNDGSSASSELTYLTQRTRSLNSTPARLTRNTGSIITTIKRVSLDNLPLRADAPITITGFQFAASYNLVWTKSLSIMVPGCPPIWSPPPMPIKLKADNHKTLIGRAQYQTQVSMAPVLAALSVSITDTSTLPSIDLITDRNSLRKLLDFVNGKVGQTWKIDVELVRNTMIFAKNAEGISRHKSDGYGFPFEAAFLKYPEELKGTSEHHRIATYDIGGMKWMVRFEADGCYDAQSTEGLSQSPGTPGTLRSSSEIEEATYKNIKIHKTATAISTLPILEVKTAKLNRSPKRSQWMPQLYFSQTNHLIIANHDDGIFDHANIKESDQTENMRQWEQENQGMLQKLLHLIDEKMITQLWGSPAMPMP</sequence>
<dbReference type="AlphaFoldDB" id="A0A8A3PLK9"/>
<dbReference type="SUPFAM" id="SSF90229">
    <property type="entry name" value="CCCH zinc finger"/>
    <property type="match status" value="1"/>
</dbReference>
<protein>
    <recommendedName>
        <fullName evidence="5">C3H1-type domain-containing protein</fullName>
    </recommendedName>
</protein>
<dbReference type="PROSITE" id="PS50103">
    <property type="entry name" value="ZF_C3H1"/>
    <property type="match status" value="1"/>
</dbReference>
<dbReference type="OrthoDB" id="420564at2759"/>
<proteinExistence type="predicted"/>
<dbReference type="GO" id="GO:0008270">
    <property type="term" value="F:zinc ion binding"/>
    <property type="evidence" value="ECO:0007669"/>
    <property type="project" value="UniProtKB-KW"/>
</dbReference>
<keyword evidence="1 4" id="KW-0479">Metal-binding</keyword>